<dbReference type="EMBL" id="JARAWP010000003">
    <property type="protein sequence ID" value="MDX3017579.1"/>
    <property type="molecule type" value="Genomic_DNA"/>
</dbReference>
<dbReference type="Proteomes" id="UP001282288">
    <property type="component" value="Unassembled WGS sequence"/>
</dbReference>
<feature type="domain" description="DUF397" evidence="1">
    <location>
        <begin position="6"/>
        <end position="57"/>
    </location>
</feature>
<dbReference type="AlphaFoldDB" id="A0AAP6B6W2"/>
<evidence type="ECO:0000313" key="5">
    <source>
        <dbReference type="Proteomes" id="UP001282288"/>
    </source>
</evidence>
<dbReference type="GeneID" id="69806390"/>
<evidence type="ECO:0000313" key="4">
    <source>
        <dbReference type="Proteomes" id="UP001272987"/>
    </source>
</evidence>
<name>A0AAP6B6W2_9ACTN</name>
<keyword evidence="4" id="KW-1185">Reference proteome</keyword>
<dbReference type="InterPro" id="IPR007278">
    <property type="entry name" value="DUF397"/>
</dbReference>
<accession>A0AAP6B6W2</accession>
<organism evidence="2 5">
    <name type="scientific">Streptomyces acidiscabies</name>
    <dbReference type="NCBI Taxonomy" id="42234"/>
    <lineage>
        <taxon>Bacteria</taxon>
        <taxon>Bacillati</taxon>
        <taxon>Actinomycetota</taxon>
        <taxon>Actinomycetes</taxon>
        <taxon>Kitasatosporales</taxon>
        <taxon>Streptomycetaceae</taxon>
        <taxon>Streptomyces</taxon>
    </lineage>
</organism>
<gene>
    <name evidence="2" type="ORF">PV399_06030</name>
    <name evidence="3" type="ORF">PV666_06745</name>
</gene>
<protein>
    <submittedName>
        <fullName evidence="2">DUF397 domain-containing protein</fullName>
    </submittedName>
</protein>
<dbReference type="RefSeq" id="WP_010354801.1">
    <property type="nucleotide sequence ID" value="NZ_BCML01000024.1"/>
</dbReference>
<reference evidence="2 4" key="1">
    <citation type="journal article" date="2023" name="Microb. Genom.">
        <title>Mesoterricola silvestris gen. nov., sp. nov., Mesoterricola sediminis sp. nov., Geothrix oryzae sp. nov., Geothrix edaphica sp. nov., Geothrix rubra sp. nov., and Geothrix limicola sp. nov., six novel members of Acidobacteriota isolated from soils.</title>
        <authorList>
            <person name="Weisberg A.J."/>
            <person name="Pearce E."/>
            <person name="Kramer C.G."/>
            <person name="Chang J.H."/>
            <person name="Clarke C.R."/>
        </authorList>
    </citation>
    <scope>NUCLEOTIDE SEQUENCE</scope>
    <source>
        <strain evidence="3 4">NB05-1H</strain>
        <strain evidence="2">NRRL_B-16521</strain>
    </source>
</reference>
<comment type="caution">
    <text evidence="2">The sequence shown here is derived from an EMBL/GenBank/DDBJ whole genome shotgun (WGS) entry which is preliminary data.</text>
</comment>
<evidence type="ECO:0000259" key="1">
    <source>
        <dbReference type="Pfam" id="PF04149"/>
    </source>
</evidence>
<proteinExistence type="predicted"/>
<dbReference type="Proteomes" id="UP001272987">
    <property type="component" value="Unassembled WGS sequence"/>
</dbReference>
<evidence type="ECO:0000313" key="2">
    <source>
        <dbReference type="EMBL" id="MDX2959277.1"/>
    </source>
</evidence>
<dbReference type="EMBL" id="JARAWC010000003">
    <property type="protein sequence ID" value="MDX2959277.1"/>
    <property type="molecule type" value="Genomic_DNA"/>
</dbReference>
<evidence type="ECO:0000313" key="3">
    <source>
        <dbReference type="EMBL" id="MDX3017579.1"/>
    </source>
</evidence>
<sequence>MSVFEYRKSSYSHEDGECVEVAANVPSLIAVRDSKAPVGPSLCLAPSAWTSFQGAVRDGLLTRKEL</sequence>
<dbReference type="Pfam" id="PF04149">
    <property type="entry name" value="DUF397"/>
    <property type="match status" value="1"/>
</dbReference>